<keyword evidence="1" id="KW-1133">Transmembrane helix</keyword>
<accession>A0A4Q1K238</accession>
<evidence type="ECO:0000313" key="2">
    <source>
        <dbReference type="EMBL" id="RXR18955.1"/>
    </source>
</evidence>
<evidence type="ECO:0000313" key="3">
    <source>
        <dbReference type="Proteomes" id="UP000290283"/>
    </source>
</evidence>
<reference evidence="3" key="1">
    <citation type="submission" date="2019-01" db="EMBL/GenBank/DDBJ databases">
        <title>Cytophagaceae bacterium strain CAR-16.</title>
        <authorList>
            <person name="Chen W.-M."/>
        </authorList>
    </citation>
    <scope>NUCLEOTIDE SEQUENCE [LARGE SCALE GENOMIC DNA]</scope>
    <source>
        <strain evidence="3">LLJ-11</strain>
    </source>
</reference>
<keyword evidence="1" id="KW-0472">Membrane</keyword>
<evidence type="ECO:0000256" key="1">
    <source>
        <dbReference type="SAM" id="Phobius"/>
    </source>
</evidence>
<dbReference type="AlphaFoldDB" id="A0A4Q1K238"/>
<proteinExistence type="predicted"/>
<sequence length="229" mass="27363">MKNFSLKRIKEQLEENKIFFEIIYIGLLSFMAVFVSIQANNISDNQTKIMEFENTPKIEIRSKQVYNDTLGYRYKEKWLIYNKNSKLSNFDVLDTKSFLVYHEKQISTRDSIIFPINHYINTSGTLFDQNEGLLYEFDNEENGLYFRNLDLATKQNGYLQINNYIKISYSTVLNNNIEKYYQISPIIQEIPLKEWEKITNLFIDKSESMVSLIEIDSTKFKKMIKNYRY</sequence>
<dbReference type="RefSeq" id="WP_129435413.1">
    <property type="nucleotide sequence ID" value="NZ_SBKO01000002.1"/>
</dbReference>
<dbReference type="EMBL" id="SBKO01000002">
    <property type="protein sequence ID" value="RXR18955.1"/>
    <property type="molecule type" value="Genomic_DNA"/>
</dbReference>
<name>A0A4Q1K238_9FLAO</name>
<dbReference type="Proteomes" id="UP000290283">
    <property type="component" value="Unassembled WGS sequence"/>
</dbReference>
<dbReference type="OrthoDB" id="1351987at2"/>
<keyword evidence="3" id="KW-1185">Reference proteome</keyword>
<comment type="caution">
    <text evidence="2">The sequence shown here is derived from an EMBL/GenBank/DDBJ whole genome shotgun (WGS) entry which is preliminary data.</text>
</comment>
<keyword evidence="1" id="KW-0812">Transmembrane</keyword>
<feature type="transmembrane region" description="Helical" evidence="1">
    <location>
        <begin position="18"/>
        <end position="37"/>
    </location>
</feature>
<gene>
    <name evidence="2" type="ORF">EQG63_05785</name>
</gene>
<organism evidence="2 3">
    <name type="scientific">Flavobacterium amnicola</name>
    <dbReference type="NCBI Taxonomy" id="2506422"/>
    <lineage>
        <taxon>Bacteria</taxon>
        <taxon>Pseudomonadati</taxon>
        <taxon>Bacteroidota</taxon>
        <taxon>Flavobacteriia</taxon>
        <taxon>Flavobacteriales</taxon>
        <taxon>Flavobacteriaceae</taxon>
        <taxon>Flavobacterium</taxon>
    </lineage>
</organism>
<protein>
    <submittedName>
        <fullName evidence="2">Uncharacterized protein</fullName>
    </submittedName>
</protein>